<keyword evidence="1" id="KW-0812">Transmembrane</keyword>
<feature type="transmembrane region" description="Helical" evidence="1">
    <location>
        <begin position="6"/>
        <end position="27"/>
    </location>
</feature>
<evidence type="ECO:0000313" key="3">
    <source>
        <dbReference type="Proteomes" id="UP001589769"/>
    </source>
</evidence>
<keyword evidence="1" id="KW-1133">Transmembrane helix</keyword>
<protein>
    <submittedName>
        <fullName evidence="2">Uncharacterized protein</fullName>
    </submittedName>
</protein>
<organism evidence="2 3">
    <name type="scientific">Gallibacterium melopsittaci</name>
    <dbReference type="NCBI Taxonomy" id="516063"/>
    <lineage>
        <taxon>Bacteria</taxon>
        <taxon>Pseudomonadati</taxon>
        <taxon>Pseudomonadota</taxon>
        <taxon>Gammaproteobacteria</taxon>
        <taxon>Pasteurellales</taxon>
        <taxon>Pasteurellaceae</taxon>
        <taxon>Gallibacterium</taxon>
    </lineage>
</organism>
<dbReference type="RefSeq" id="WP_382372378.1">
    <property type="nucleotide sequence ID" value="NZ_JBHLWA010000001.1"/>
</dbReference>
<keyword evidence="1" id="KW-0472">Membrane</keyword>
<keyword evidence="3" id="KW-1185">Reference proteome</keyword>
<proteinExistence type="predicted"/>
<gene>
    <name evidence="2" type="ORF">ACFFHT_00325</name>
</gene>
<evidence type="ECO:0000256" key="1">
    <source>
        <dbReference type="SAM" id="Phobius"/>
    </source>
</evidence>
<comment type="caution">
    <text evidence="2">The sequence shown here is derived from an EMBL/GenBank/DDBJ whole genome shotgun (WGS) entry which is preliminary data.</text>
</comment>
<sequence>MSDFVWSYMVVPVAIISMVIIGIKLFWPQDYAPDRRIAAAEYRKYMKNRKNRKNIEDEPHIDDWLFERGIPYLGFFIFIIYLAALFLDFLTYLAALFLDFLKYLFF</sequence>
<name>A0ABV6HT22_9PAST</name>
<dbReference type="Proteomes" id="UP001589769">
    <property type="component" value="Unassembled WGS sequence"/>
</dbReference>
<reference evidence="2 3" key="1">
    <citation type="submission" date="2024-09" db="EMBL/GenBank/DDBJ databases">
        <authorList>
            <person name="Sun Q."/>
            <person name="Mori K."/>
        </authorList>
    </citation>
    <scope>NUCLEOTIDE SEQUENCE [LARGE SCALE GENOMIC DNA]</scope>
    <source>
        <strain evidence="2 3">CCM 7538</strain>
    </source>
</reference>
<evidence type="ECO:0000313" key="2">
    <source>
        <dbReference type="EMBL" id="MFC0322020.1"/>
    </source>
</evidence>
<feature type="transmembrane region" description="Helical" evidence="1">
    <location>
        <begin position="72"/>
        <end position="98"/>
    </location>
</feature>
<dbReference type="EMBL" id="JBHLWA010000001">
    <property type="protein sequence ID" value="MFC0322020.1"/>
    <property type="molecule type" value="Genomic_DNA"/>
</dbReference>
<accession>A0ABV6HT22</accession>